<dbReference type="KEGG" id="vg:15957242"/>
<organism evidence="1 2">
    <name type="scientific">Serratia phage Eta</name>
    <dbReference type="NCBI Taxonomy" id="1282995"/>
    <lineage>
        <taxon>Viruses</taxon>
        <taxon>Duplodnaviria</taxon>
        <taxon>Heunggongvirae</taxon>
        <taxon>Uroviricota</taxon>
        <taxon>Caudoviricetes</taxon>
        <taxon>Sarkviridae</taxon>
        <taxon>Seretavirus</taxon>
        <taxon>Seretavirus eta</taxon>
    </lineage>
</organism>
<dbReference type="OrthoDB" id="27464at10239"/>
<gene>
    <name evidence="1" type="ORF">Eta_0016</name>
</gene>
<dbReference type="EMBL" id="KC460990">
    <property type="protein sequence ID" value="AGN89462.1"/>
    <property type="molecule type" value="Genomic_DNA"/>
</dbReference>
<keyword evidence="2" id="KW-1185">Reference proteome</keyword>
<sequence length="181" mass="20757">MKYEYLKGSEKDFEGAPEWAMVAVKCDGFDCIDFATSMKEGARCYYQREGRELAIVDAEMWRLIAERRPITESSWNGEGLPPVGCECEFQAEDGSWGVGTVLCVGKMRVFWLCHEDGMEYNAEIEPREFRHIRSEADKKREVITLDMLRYMPSSDEIDYRFVCAIYDAIAAGKITGVKLED</sequence>
<name>R9W080_9CAUD</name>
<proteinExistence type="predicted"/>
<dbReference type="GeneID" id="15957242"/>
<dbReference type="RefSeq" id="YP_008130300.1">
    <property type="nucleotide sequence ID" value="NC_021563.1"/>
</dbReference>
<protein>
    <submittedName>
        <fullName evidence="1">Uncharacterized protein</fullName>
    </submittedName>
</protein>
<dbReference type="Proteomes" id="UP000014420">
    <property type="component" value="Segment"/>
</dbReference>
<evidence type="ECO:0000313" key="2">
    <source>
        <dbReference type="Proteomes" id="UP000014420"/>
    </source>
</evidence>
<reference evidence="1 2" key="1">
    <citation type="journal article" date="2014" name="Virol. J.">
        <title>The genome and proteome of Serratia bacteriophage ? which forms unstable lysogens.</title>
        <authorList>
            <person name="Denyes J.M."/>
            <person name="Krell P.J."/>
            <person name="Manderville R.A."/>
            <person name="Ackermann H.W."/>
            <person name="She Y.M."/>
            <person name="Kropinski A.M."/>
        </authorList>
    </citation>
    <scope>NUCLEOTIDE SEQUENCE [LARGE SCALE GENOMIC DNA]</scope>
</reference>
<evidence type="ECO:0000313" key="1">
    <source>
        <dbReference type="EMBL" id="AGN89462.1"/>
    </source>
</evidence>
<accession>R9W080</accession>